<dbReference type="InterPro" id="IPR013099">
    <property type="entry name" value="K_chnl_dom"/>
</dbReference>
<dbReference type="SUPFAM" id="SSF51735">
    <property type="entry name" value="NAD(P)-binding Rossmann-fold domains"/>
    <property type="match status" value="1"/>
</dbReference>
<reference evidence="5 6" key="1">
    <citation type="submission" date="2011-09" db="EMBL/GenBank/DDBJ databases">
        <title>The permanent draft genome of Caldithrix abyssi DSM 13497.</title>
        <authorList>
            <consortium name="US DOE Joint Genome Institute (JGI-PGF)"/>
            <person name="Lucas S."/>
            <person name="Han J."/>
            <person name="Lapidus A."/>
            <person name="Bruce D."/>
            <person name="Goodwin L."/>
            <person name="Pitluck S."/>
            <person name="Peters L."/>
            <person name="Kyrpides N."/>
            <person name="Mavromatis K."/>
            <person name="Ivanova N."/>
            <person name="Mikhailova N."/>
            <person name="Chertkov O."/>
            <person name="Detter J.C."/>
            <person name="Tapia R."/>
            <person name="Han C."/>
            <person name="Land M."/>
            <person name="Hauser L."/>
            <person name="Markowitz V."/>
            <person name="Cheng J.-F."/>
            <person name="Hugenholtz P."/>
            <person name="Woyke T."/>
            <person name="Wu D."/>
            <person name="Spring S."/>
            <person name="Brambilla E."/>
            <person name="Klenk H.-P."/>
            <person name="Eisen J.A."/>
        </authorList>
    </citation>
    <scope>NUCLEOTIDE SEQUENCE [LARGE SCALE GENOMIC DNA]</scope>
    <source>
        <strain evidence="5 6">DSM 13497</strain>
    </source>
</reference>
<dbReference type="KEGG" id="caby:Cabys_3347"/>
<keyword evidence="2" id="KW-1133">Transmembrane helix</keyword>
<evidence type="ECO:0000259" key="3">
    <source>
        <dbReference type="PROSITE" id="PS51201"/>
    </source>
</evidence>
<name>H1XRL3_CALAY</name>
<dbReference type="Proteomes" id="UP000004671">
    <property type="component" value="Chromosome"/>
</dbReference>
<accession>H1XRL3</accession>
<dbReference type="Gene3D" id="3.40.50.720">
    <property type="entry name" value="NAD(P)-binding Rossmann-like Domain"/>
    <property type="match status" value="1"/>
</dbReference>
<feature type="transmembrane region" description="Helical" evidence="2">
    <location>
        <begin position="21"/>
        <end position="39"/>
    </location>
</feature>
<evidence type="ECO:0000313" key="7">
    <source>
        <dbReference type="Proteomes" id="UP000183868"/>
    </source>
</evidence>
<dbReference type="SUPFAM" id="SSF81324">
    <property type="entry name" value="Voltage-gated potassium channels"/>
    <property type="match status" value="1"/>
</dbReference>
<feature type="domain" description="RCK N-terminal" evidence="3">
    <location>
        <begin position="119"/>
        <end position="252"/>
    </location>
</feature>
<dbReference type="Gene3D" id="1.10.287.70">
    <property type="match status" value="1"/>
</dbReference>
<proteinExistence type="predicted"/>
<dbReference type="PANTHER" id="PTHR43833:SF9">
    <property type="entry name" value="POTASSIUM CHANNEL PROTEIN YUGO-RELATED"/>
    <property type="match status" value="1"/>
</dbReference>
<evidence type="ECO:0000313" key="5">
    <source>
        <dbReference type="EMBL" id="EHO40166.1"/>
    </source>
</evidence>
<keyword evidence="6" id="KW-1185">Reference proteome</keyword>
<keyword evidence="4" id="KW-0407">Ion channel</keyword>
<dbReference type="Gene3D" id="1.20.5.110">
    <property type="match status" value="1"/>
</dbReference>
<dbReference type="GO" id="GO:0034220">
    <property type="term" value="P:monoatomic ion transmembrane transport"/>
    <property type="evidence" value="ECO:0007669"/>
    <property type="project" value="UniProtKB-KW"/>
</dbReference>
<keyword evidence="4" id="KW-0406">Ion transport</keyword>
<dbReference type="PRINTS" id="PR00169">
    <property type="entry name" value="KCHANNEL"/>
</dbReference>
<dbReference type="HOGENOM" id="CLU_050982_1_2_0"/>
<dbReference type="AlphaFoldDB" id="H1XRL3"/>
<dbReference type="RefSeq" id="WP_006927094.1">
    <property type="nucleotide sequence ID" value="NZ_CM001402.1"/>
</dbReference>
<dbReference type="GO" id="GO:0005886">
    <property type="term" value="C:plasma membrane"/>
    <property type="evidence" value="ECO:0007669"/>
    <property type="project" value="UniProtKB-SubCell"/>
</dbReference>
<evidence type="ECO:0000256" key="1">
    <source>
        <dbReference type="ARBA" id="ARBA00004651"/>
    </source>
</evidence>
<evidence type="ECO:0000313" key="4">
    <source>
        <dbReference type="EMBL" id="APF20095.1"/>
    </source>
</evidence>
<comment type="subcellular location">
    <subcellularLocation>
        <location evidence="1">Cell membrane</location>
        <topology evidence="1">Multi-pass membrane protein</topology>
    </subcellularLocation>
</comment>
<dbReference type="STRING" id="880073.Cabys_3347"/>
<keyword evidence="2" id="KW-0472">Membrane</keyword>
<protein>
    <submittedName>
        <fullName evidence="5">Ion transport 2 domain protein</fullName>
    </submittedName>
    <submittedName>
        <fullName evidence="4">Voltage-gated potassium channel</fullName>
    </submittedName>
</protein>
<dbReference type="InterPro" id="IPR036291">
    <property type="entry name" value="NAD(P)-bd_dom_sf"/>
</dbReference>
<sequence>MNIRRYLPNRRIFTENAGIKAAIIIALSAFVVGDVIYLIESRINTGFKSIGDGIWWFFVTISTVGYGDKVPSTITGKVISILVMFFGVALLSVITATISSIFVAKKLREGKGLQELKLKDHLLLCGWNNNCEQILNLLEKRANEFPAVALINQLPEENIEELLTRYDRLHLRFVRGDYTKESVLLRAAAKNAAAAIIVPDISHPIHGKGDERTILSTLTLKTLNPKIRVIAHIQDAENYAHLNKARADEIVISDAYTGQILANHVLAPGVPRFWEQVFSEDSPVQLNQYPLPGHLIGKTYQELKEYCQQSCAANILIGLVEISEPFDLSNLLSADYSYLDEFIMRKFKEAGLGTEKEKQVKTQLAPDASTVLTKSQFYLVLERKES</sequence>
<evidence type="ECO:0000313" key="6">
    <source>
        <dbReference type="Proteomes" id="UP000004671"/>
    </source>
</evidence>
<dbReference type="EMBL" id="CM001402">
    <property type="protein sequence ID" value="EHO40166.1"/>
    <property type="molecule type" value="Genomic_DNA"/>
</dbReference>
<gene>
    <name evidence="4" type="ORF">Cabys_3347</name>
    <name evidence="5" type="ORF">Calab_0522</name>
</gene>
<dbReference type="eggNOG" id="COG1226">
    <property type="taxonomic scope" value="Bacteria"/>
</dbReference>
<dbReference type="InterPro" id="IPR050721">
    <property type="entry name" value="Trk_Ktr_HKT_K-transport"/>
</dbReference>
<dbReference type="InParanoid" id="H1XRL3"/>
<dbReference type="Pfam" id="PF07885">
    <property type="entry name" value="Ion_trans_2"/>
    <property type="match status" value="1"/>
</dbReference>
<keyword evidence="2" id="KW-0812">Transmembrane</keyword>
<reference evidence="4 7" key="2">
    <citation type="submission" date="2016-11" db="EMBL/GenBank/DDBJ databases">
        <title>Genomic analysis of Caldithrix abyssi and proposal of a novel bacterial phylum Caldithrichaeota.</title>
        <authorList>
            <person name="Kublanov I."/>
            <person name="Sigalova O."/>
            <person name="Gavrilov S."/>
            <person name="Lebedinsky A."/>
            <person name="Ivanova N."/>
            <person name="Daum C."/>
            <person name="Reddy T."/>
            <person name="Klenk H.P."/>
            <person name="Goker M."/>
            <person name="Reva O."/>
            <person name="Miroshnichenko M."/>
            <person name="Kyprides N."/>
            <person name="Woyke T."/>
            <person name="Gelfand M."/>
        </authorList>
    </citation>
    <scope>NUCLEOTIDE SEQUENCE [LARGE SCALE GENOMIC DNA]</scope>
    <source>
        <strain evidence="4 7">LF13</strain>
    </source>
</reference>
<dbReference type="PROSITE" id="PS51201">
    <property type="entry name" value="RCK_N"/>
    <property type="match status" value="1"/>
</dbReference>
<dbReference type="GO" id="GO:0006813">
    <property type="term" value="P:potassium ion transport"/>
    <property type="evidence" value="ECO:0007669"/>
    <property type="project" value="InterPro"/>
</dbReference>
<evidence type="ECO:0000256" key="2">
    <source>
        <dbReference type="SAM" id="Phobius"/>
    </source>
</evidence>
<organism evidence="5 6">
    <name type="scientific">Caldithrix abyssi DSM 13497</name>
    <dbReference type="NCBI Taxonomy" id="880073"/>
    <lineage>
        <taxon>Bacteria</taxon>
        <taxon>Pseudomonadati</taxon>
        <taxon>Calditrichota</taxon>
        <taxon>Calditrichia</taxon>
        <taxon>Calditrichales</taxon>
        <taxon>Calditrichaceae</taxon>
        <taxon>Caldithrix</taxon>
    </lineage>
</organism>
<dbReference type="Proteomes" id="UP000183868">
    <property type="component" value="Chromosome"/>
</dbReference>
<dbReference type="PANTHER" id="PTHR43833">
    <property type="entry name" value="POTASSIUM CHANNEL PROTEIN 2-RELATED-RELATED"/>
    <property type="match status" value="1"/>
</dbReference>
<feature type="transmembrane region" description="Helical" evidence="2">
    <location>
        <begin position="78"/>
        <end position="104"/>
    </location>
</feature>
<dbReference type="InterPro" id="IPR003148">
    <property type="entry name" value="RCK_N"/>
</dbReference>
<dbReference type="EMBL" id="CP018099">
    <property type="protein sequence ID" value="APF20095.1"/>
    <property type="molecule type" value="Genomic_DNA"/>
</dbReference>
<dbReference type="Pfam" id="PF02254">
    <property type="entry name" value="TrkA_N"/>
    <property type="match status" value="1"/>
</dbReference>
<dbReference type="PaxDb" id="880073-Calab_0522"/>
<keyword evidence="4" id="KW-0813">Transport</keyword>